<reference evidence="1 2" key="1">
    <citation type="journal article" date="2019" name="Nat. Med.">
        <title>A library of human gut bacterial isolates paired with longitudinal multiomics data enables mechanistic microbiome research.</title>
        <authorList>
            <person name="Poyet M."/>
            <person name="Groussin M."/>
            <person name="Gibbons S.M."/>
            <person name="Avila-Pacheco J."/>
            <person name="Jiang X."/>
            <person name="Kearney S.M."/>
            <person name="Perrotta A.R."/>
            <person name="Berdy B."/>
            <person name="Zhao S."/>
            <person name="Lieberman T.D."/>
            <person name="Swanson P.K."/>
            <person name="Smith M."/>
            <person name="Roesemann S."/>
            <person name="Alexander J.E."/>
            <person name="Rich S.A."/>
            <person name="Livny J."/>
            <person name="Vlamakis H."/>
            <person name="Clish C."/>
            <person name="Bullock K."/>
            <person name="Deik A."/>
            <person name="Scott J."/>
            <person name="Pierce K.A."/>
            <person name="Xavier R.J."/>
            <person name="Alm E.J."/>
        </authorList>
    </citation>
    <scope>NUCLEOTIDE SEQUENCE [LARGE SCALE GENOMIC DNA]</scope>
    <source>
        <strain evidence="1 2">BIOML-A110</strain>
    </source>
</reference>
<proteinExistence type="predicted"/>
<name>A0A7J5S055_PHOVU</name>
<dbReference type="EMBL" id="WDAX01000001">
    <property type="protein sequence ID" value="KAB6577424.1"/>
    <property type="molecule type" value="Genomic_DNA"/>
</dbReference>
<dbReference type="Proteomes" id="UP000462922">
    <property type="component" value="Unassembled WGS sequence"/>
</dbReference>
<protein>
    <submittedName>
        <fullName evidence="1">Uncharacterized protein</fullName>
    </submittedName>
</protein>
<organism evidence="1 2">
    <name type="scientific">Phocaeicola vulgatus</name>
    <name type="common">Bacteroides vulgatus</name>
    <dbReference type="NCBI Taxonomy" id="821"/>
    <lineage>
        <taxon>Bacteria</taxon>
        <taxon>Pseudomonadati</taxon>
        <taxon>Bacteroidota</taxon>
        <taxon>Bacteroidia</taxon>
        <taxon>Bacteroidales</taxon>
        <taxon>Bacteroidaceae</taxon>
        <taxon>Phocaeicola</taxon>
    </lineage>
</organism>
<dbReference type="AlphaFoldDB" id="A0A7J5S055"/>
<evidence type="ECO:0000313" key="2">
    <source>
        <dbReference type="Proteomes" id="UP000462922"/>
    </source>
</evidence>
<evidence type="ECO:0000313" key="1">
    <source>
        <dbReference type="EMBL" id="KAB6577424.1"/>
    </source>
</evidence>
<comment type="caution">
    <text evidence="1">The sequence shown here is derived from an EMBL/GenBank/DDBJ whole genome shotgun (WGS) entry which is preliminary data.</text>
</comment>
<gene>
    <name evidence="1" type="ORF">GAY76_00900</name>
</gene>
<sequence>MFCRTVITLGCVFGDGTGLKEYVSVSAILSCRPFFILIFLPCIKMNHYGFSRKSIWKNLETFP</sequence>
<accession>A0A7J5S055</accession>